<evidence type="ECO:0000259" key="4">
    <source>
        <dbReference type="PROSITE" id="PS50042"/>
    </source>
</evidence>
<keyword evidence="6" id="KW-0418">Kinase</keyword>
<dbReference type="SUPFAM" id="SSF46785">
    <property type="entry name" value="Winged helix' DNA-binding domain"/>
    <property type="match status" value="1"/>
</dbReference>
<feature type="domain" description="Cyclic nucleotide-binding" evidence="4">
    <location>
        <begin position="13"/>
        <end position="116"/>
    </location>
</feature>
<sequence length="228" mass="24896">MIDVLETLAGCRVLAGLPEEGLEQAARMARVLTFAEGQTIYTKGSSSKTLAVIESGAVRINAINSAGKELTLTICGPGNWFGDAVFCADTTRAYGAVAHEPTRLLEFSSEEINALLEAYPQGYATIVRELGQRLRAAFTVIEDDALRGNPARLARRLQFIAAFQYGRIDQPVSLRLTQEQLGNMLGITRQAANRAMQPLVEQGLLEYRYGQVYLKDPAGLEAFLLAQE</sequence>
<organism evidence="6 7">
    <name type="scientific">Marinobacterium stanieri</name>
    <dbReference type="NCBI Taxonomy" id="49186"/>
    <lineage>
        <taxon>Bacteria</taxon>
        <taxon>Pseudomonadati</taxon>
        <taxon>Pseudomonadota</taxon>
        <taxon>Gammaproteobacteria</taxon>
        <taxon>Oceanospirillales</taxon>
        <taxon>Oceanospirillaceae</taxon>
        <taxon>Marinobacterium</taxon>
    </lineage>
</organism>
<dbReference type="RefSeq" id="WP_076463493.1">
    <property type="nucleotide sequence ID" value="NZ_FTMN01000006.1"/>
</dbReference>
<protein>
    <submittedName>
        <fullName evidence="6">cAMP-binding domain of CRP or a regulatory subunit of cAMP-dependent protein kinases</fullName>
    </submittedName>
</protein>
<evidence type="ECO:0000256" key="1">
    <source>
        <dbReference type="ARBA" id="ARBA00023015"/>
    </source>
</evidence>
<dbReference type="GO" id="GO:0003700">
    <property type="term" value="F:DNA-binding transcription factor activity"/>
    <property type="evidence" value="ECO:0007669"/>
    <property type="project" value="TreeGrafter"/>
</dbReference>
<evidence type="ECO:0000313" key="6">
    <source>
        <dbReference type="EMBL" id="SIQ60575.1"/>
    </source>
</evidence>
<dbReference type="PROSITE" id="PS51063">
    <property type="entry name" value="HTH_CRP_2"/>
    <property type="match status" value="1"/>
</dbReference>
<keyword evidence="3" id="KW-0804">Transcription</keyword>
<evidence type="ECO:0000259" key="5">
    <source>
        <dbReference type="PROSITE" id="PS51063"/>
    </source>
</evidence>
<keyword evidence="6" id="KW-0808">Transferase</keyword>
<dbReference type="GO" id="GO:0003677">
    <property type="term" value="F:DNA binding"/>
    <property type="evidence" value="ECO:0007669"/>
    <property type="project" value="UniProtKB-KW"/>
</dbReference>
<proteinExistence type="predicted"/>
<keyword evidence="7" id="KW-1185">Reference proteome</keyword>
<dbReference type="PANTHER" id="PTHR24567:SF68">
    <property type="entry name" value="DNA-BINDING TRANSCRIPTIONAL DUAL REGULATOR CRP"/>
    <property type="match status" value="1"/>
</dbReference>
<evidence type="ECO:0000256" key="2">
    <source>
        <dbReference type="ARBA" id="ARBA00023125"/>
    </source>
</evidence>
<dbReference type="GO" id="GO:0016301">
    <property type="term" value="F:kinase activity"/>
    <property type="evidence" value="ECO:0007669"/>
    <property type="project" value="UniProtKB-KW"/>
</dbReference>
<dbReference type="PANTHER" id="PTHR24567">
    <property type="entry name" value="CRP FAMILY TRANSCRIPTIONAL REGULATORY PROTEIN"/>
    <property type="match status" value="1"/>
</dbReference>
<dbReference type="InterPro" id="IPR018490">
    <property type="entry name" value="cNMP-bd_dom_sf"/>
</dbReference>
<accession>A0A1N6U4K8</accession>
<dbReference type="SUPFAM" id="SSF51206">
    <property type="entry name" value="cAMP-binding domain-like"/>
    <property type="match status" value="1"/>
</dbReference>
<dbReference type="SMART" id="SM00419">
    <property type="entry name" value="HTH_CRP"/>
    <property type="match status" value="1"/>
</dbReference>
<dbReference type="STRING" id="49186.SAMN05421647_106199"/>
<evidence type="ECO:0000256" key="3">
    <source>
        <dbReference type="ARBA" id="ARBA00023163"/>
    </source>
</evidence>
<dbReference type="InterPro" id="IPR050397">
    <property type="entry name" value="Env_Response_Regulators"/>
</dbReference>
<evidence type="ECO:0000313" key="7">
    <source>
        <dbReference type="Proteomes" id="UP000186895"/>
    </source>
</evidence>
<dbReference type="Pfam" id="PF13545">
    <property type="entry name" value="HTH_Crp_2"/>
    <property type="match status" value="1"/>
</dbReference>
<dbReference type="InterPro" id="IPR012318">
    <property type="entry name" value="HTH_CRP"/>
</dbReference>
<dbReference type="Pfam" id="PF00027">
    <property type="entry name" value="cNMP_binding"/>
    <property type="match status" value="1"/>
</dbReference>
<dbReference type="InterPro" id="IPR036390">
    <property type="entry name" value="WH_DNA-bd_sf"/>
</dbReference>
<dbReference type="InterPro" id="IPR014710">
    <property type="entry name" value="RmlC-like_jellyroll"/>
</dbReference>
<dbReference type="GO" id="GO:0005829">
    <property type="term" value="C:cytosol"/>
    <property type="evidence" value="ECO:0007669"/>
    <property type="project" value="TreeGrafter"/>
</dbReference>
<reference evidence="6 7" key="1">
    <citation type="submission" date="2017-01" db="EMBL/GenBank/DDBJ databases">
        <authorList>
            <person name="Mah S.A."/>
            <person name="Swanson W.J."/>
            <person name="Moy G.W."/>
            <person name="Vacquier V.D."/>
        </authorList>
    </citation>
    <scope>NUCLEOTIDE SEQUENCE [LARGE SCALE GENOMIC DNA]</scope>
    <source>
        <strain evidence="6 7">DSM 7027</strain>
    </source>
</reference>
<dbReference type="Gene3D" id="2.60.120.10">
    <property type="entry name" value="Jelly Rolls"/>
    <property type="match status" value="1"/>
</dbReference>
<dbReference type="InterPro" id="IPR036388">
    <property type="entry name" value="WH-like_DNA-bd_sf"/>
</dbReference>
<dbReference type="Proteomes" id="UP000186895">
    <property type="component" value="Unassembled WGS sequence"/>
</dbReference>
<name>A0A1N6U4K8_9GAMM</name>
<dbReference type="Gene3D" id="1.10.10.10">
    <property type="entry name" value="Winged helix-like DNA-binding domain superfamily/Winged helix DNA-binding domain"/>
    <property type="match status" value="1"/>
</dbReference>
<dbReference type="InterPro" id="IPR000595">
    <property type="entry name" value="cNMP-bd_dom"/>
</dbReference>
<gene>
    <name evidence="6" type="ORF">SAMN05421647_106199</name>
</gene>
<dbReference type="CDD" id="cd00038">
    <property type="entry name" value="CAP_ED"/>
    <property type="match status" value="1"/>
</dbReference>
<keyword evidence="1" id="KW-0805">Transcription regulation</keyword>
<keyword evidence="2" id="KW-0238">DNA-binding</keyword>
<dbReference type="AlphaFoldDB" id="A0A1N6U4K8"/>
<feature type="domain" description="HTH crp-type" evidence="5">
    <location>
        <begin position="147"/>
        <end position="218"/>
    </location>
</feature>
<dbReference type="PROSITE" id="PS50042">
    <property type="entry name" value="CNMP_BINDING_3"/>
    <property type="match status" value="1"/>
</dbReference>
<dbReference type="EMBL" id="FTMN01000006">
    <property type="protein sequence ID" value="SIQ60575.1"/>
    <property type="molecule type" value="Genomic_DNA"/>
</dbReference>
<dbReference type="SMART" id="SM00100">
    <property type="entry name" value="cNMP"/>
    <property type="match status" value="1"/>
</dbReference>